<feature type="compositionally biased region" description="Gly residues" evidence="1">
    <location>
        <begin position="43"/>
        <end position="56"/>
    </location>
</feature>
<evidence type="ECO:0000256" key="2">
    <source>
        <dbReference type="SAM" id="Phobius"/>
    </source>
</evidence>
<dbReference type="AlphaFoldDB" id="A0A1H9N4L9"/>
<feature type="region of interest" description="Disordered" evidence="1">
    <location>
        <begin position="1"/>
        <end position="60"/>
    </location>
</feature>
<evidence type="ECO:0000256" key="1">
    <source>
        <dbReference type="SAM" id="MobiDB-lite"/>
    </source>
</evidence>
<feature type="transmembrane region" description="Helical" evidence="2">
    <location>
        <begin position="66"/>
        <end position="87"/>
    </location>
</feature>
<reference evidence="4" key="1">
    <citation type="submission" date="2016-10" db="EMBL/GenBank/DDBJ databases">
        <authorList>
            <person name="Varghese N."/>
            <person name="Submissions S."/>
        </authorList>
    </citation>
    <scope>NUCLEOTIDE SEQUENCE [LARGE SCALE GENOMIC DNA]</scope>
    <source>
        <strain evidence="4">DSM 44260</strain>
    </source>
</reference>
<gene>
    <name evidence="3" type="ORF">SAMN04487818_102508</name>
</gene>
<keyword evidence="2" id="KW-0812">Transmembrane</keyword>
<keyword evidence="2" id="KW-0472">Membrane</keyword>
<feature type="compositionally biased region" description="Low complexity" evidence="1">
    <location>
        <begin position="29"/>
        <end position="42"/>
    </location>
</feature>
<evidence type="ECO:0000313" key="3">
    <source>
        <dbReference type="EMBL" id="SER30874.1"/>
    </source>
</evidence>
<evidence type="ECO:0008006" key="5">
    <source>
        <dbReference type="Google" id="ProtNLM"/>
    </source>
</evidence>
<dbReference type="STRING" id="155974.SAMN04487818_102508"/>
<proteinExistence type="predicted"/>
<accession>A0A1H9N4L9</accession>
<feature type="compositionally biased region" description="Low complexity" evidence="1">
    <location>
        <begin position="102"/>
        <end position="112"/>
    </location>
</feature>
<dbReference type="Proteomes" id="UP000199051">
    <property type="component" value="Unassembled WGS sequence"/>
</dbReference>
<sequence>MTYPPQQPGPYGQQPQQPGGYGNQPPQPGQQYPQTSQFPQQGGYQGLGGFPGGGGQPPKPNNTGKIVAIVIIAVLVLGGAGVGVYFLTKDGKSDAGGGGGTTTSAPKTSTKKSATDEPTTTTKAAPDTSGPQEVVDDYLKAYESKSFSSVTESACDAYKDKYGTDTTKLETDLAPFDITATAKGEPTVSGNSATAVIDLVLSKDGTSKDASIKIKIVKETGEWRFCGEEAA</sequence>
<dbReference type="EMBL" id="FOGI01000002">
    <property type="protein sequence ID" value="SER30874.1"/>
    <property type="molecule type" value="Genomic_DNA"/>
</dbReference>
<dbReference type="SUPFAM" id="SSF81995">
    <property type="entry name" value="beta-sandwich domain of Sec23/24"/>
    <property type="match status" value="1"/>
</dbReference>
<evidence type="ECO:0000313" key="4">
    <source>
        <dbReference type="Proteomes" id="UP000199051"/>
    </source>
</evidence>
<organism evidence="3 4">
    <name type="scientific">Actinokineospora terrae</name>
    <dbReference type="NCBI Taxonomy" id="155974"/>
    <lineage>
        <taxon>Bacteria</taxon>
        <taxon>Bacillati</taxon>
        <taxon>Actinomycetota</taxon>
        <taxon>Actinomycetes</taxon>
        <taxon>Pseudonocardiales</taxon>
        <taxon>Pseudonocardiaceae</taxon>
        <taxon>Actinokineospora</taxon>
    </lineage>
</organism>
<protein>
    <recommendedName>
        <fullName evidence="5">DUF4878 domain-containing protein</fullName>
    </recommendedName>
</protein>
<keyword evidence="2" id="KW-1133">Transmembrane helix</keyword>
<feature type="region of interest" description="Disordered" evidence="1">
    <location>
        <begin position="90"/>
        <end position="132"/>
    </location>
</feature>
<feature type="compositionally biased region" description="Low complexity" evidence="1">
    <location>
        <begin position="9"/>
        <end position="18"/>
    </location>
</feature>
<dbReference type="RefSeq" id="WP_092775406.1">
    <property type="nucleotide sequence ID" value="NZ_FOGI01000002.1"/>
</dbReference>
<name>A0A1H9N4L9_9PSEU</name>
<keyword evidence="4" id="KW-1185">Reference proteome</keyword>